<name>A0A507BGY6_9PEZI</name>
<keyword evidence="4 11" id="KW-0812">Transmembrane</keyword>
<feature type="transmembrane region" description="Helical" evidence="11">
    <location>
        <begin position="98"/>
        <end position="120"/>
    </location>
</feature>
<dbReference type="Gene3D" id="1.20.1530.20">
    <property type="match status" value="3"/>
</dbReference>
<feature type="transmembrane region" description="Helical" evidence="11">
    <location>
        <begin position="532"/>
        <end position="555"/>
    </location>
</feature>
<dbReference type="InParanoid" id="A0A507BGY6"/>
<evidence type="ECO:0000256" key="4">
    <source>
        <dbReference type="ARBA" id="ARBA00022692"/>
    </source>
</evidence>
<feature type="transmembrane region" description="Helical" evidence="11">
    <location>
        <begin position="126"/>
        <end position="149"/>
    </location>
</feature>
<evidence type="ECO:0000256" key="1">
    <source>
        <dbReference type="ARBA" id="ARBA00004141"/>
    </source>
</evidence>
<keyword evidence="8 11" id="KW-0472">Membrane</keyword>
<gene>
    <name evidence="13" type="ORF">E0L32_000134</name>
</gene>
<feature type="transmembrane region" description="Helical" evidence="11">
    <location>
        <begin position="375"/>
        <end position="394"/>
    </location>
</feature>
<feature type="compositionally biased region" description="Low complexity" evidence="10">
    <location>
        <begin position="428"/>
        <end position="443"/>
    </location>
</feature>
<evidence type="ECO:0000256" key="9">
    <source>
        <dbReference type="ARBA" id="ARBA00023201"/>
    </source>
</evidence>
<evidence type="ECO:0000313" key="13">
    <source>
        <dbReference type="EMBL" id="TPX15800.1"/>
    </source>
</evidence>
<dbReference type="PANTHER" id="PTHR43562">
    <property type="entry name" value="NAPA-TYPE SODIUM/HYDROGEN ANTIPORTER"/>
    <property type="match status" value="1"/>
</dbReference>
<feature type="transmembrane region" description="Helical" evidence="11">
    <location>
        <begin position="161"/>
        <end position="180"/>
    </location>
</feature>
<dbReference type="GO" id="GO:0006814">
    <property type="term" value="P:sodium ion transport"/>
    <property type="evidence" value="ECO:0007669"/>
    <property type="project" value="UniProtKB-KW"/>
</dbReference>
<feature type="transmembrane region" description="Helical" evidence="11">
    <location>
        <begin position="16"/>
        <end position="32"/>
    </location>
</feature>
<keyword evidence="9" id="KW-0739">Sodium transport</keyword>
<comment type="subcellular location">
    <subcellularLocation>
        <location evidence="1">Membrane</location>
        <topology evidence="1">Multi-pass membrane protein</topology>
    </subcellularLocation>
</comment>
<sequence length="583" mass="61764">MAVESDASLAYHEPDIVTILVQSSFLLLLNVVNSLLDKALYCGLVGQVLLGVAWGTPGARWLGLEVQRVVVQLGYLGLLLLVYEGGLSTSIRSLTSNLALSSAVAVTGIVLPIVLSFVLARLMDATPLQCFAAGAALCSTSLGTTFTVLGTSGLTKSRLGVVLTSAAMMDDVVGLVMVQVISNLGARSTSINAATVVRPLMISVAFAVVAPLLCVLVVRPATTRLSAHRTATPKGRLNRLFSSQKTAFTLHTAILIGCVTGSSYAGTSNLFAAYIAGAAISWWDSEVPHVSFPPREGEESSSSRADSAELRRRETVVPDMSSNSEAPHIKGCGIVIYDSYYAAPVNRVLRPLFFASIGFSIPITKMFSGQIVWKGVVYTLLMIIGKFACGGWLLSWRLPFLSKVKALTVKLLLSGSKHFWGRRPKQQNATTTTATAPTNTSPSDEAPRDVVAVSGQESQIPIDPPASTSAPSTIATTGPSRDPDVNPRSLYPATIIGCAMTARGEIGFLVSSIAKSNGIFASDPTSQINSDIFLVVTWAIVLCTILGPLAVGLTVNRVKKLERGAVQDRRAIRWDVLGVWGVS</sequence>
<dbReference type="GeneID" id="41967581"/>
<organism evidence="13 14">
    <name type="scientific">Thyridium curvatum</name>
    <dbReference type="NCBI Taxonomy" id="1093900"/>
    <lineage>
        <taxon>Eukaryota</taxon>
        <taxon>Fungi</taxon>
        <taxon>Dikarya</taxon>
        <taxon>Ascomycota</taxon>
        <taxon>Pezizomycotina</taxon>
        <taxon>Sordariomycetes</taxon>
        <taxon>Sordariomycetidae</taxon>
        <taxon>Thyridiales</taxon>
        <taxon>Thyridiaceae</taxon>
        <taxon>Thyridium</taxon>
    </lineage>
</organism>
<dbReference type="OrthoDB" id="1288932at2759"/>
<dbReference type="Proteomes" id="UP000319257">
    <property type="component" value="Unassembled WGS sequence"/>
</dbReference>
<feature type="transmembrane region" description="Helical" evidence="11">
    <location>
        <begin position="39"/>
        <end position="57"/>
    </location>
</feature>
<dbReference type="RefSeq" id="XP_030997511.1">
    <property type="nucleotide sequence ID" value="XM_031135400.1"/>
</dbReference>
<evidence type="ECO:0000256" key="3">
    <source>
        <dbReference type="ARBA" id="ARBA00022449"/>
    </source>
</evidence>
<evidence type="ECO:0000256" key="5">
    <source>
        <dbReference type="ARBA" id="ARBA00022989"/>
    </source>
</evidence>
<dbReference type="InterPro" id="IPR006153">
    <property type="entry name" value="Cation/H_exchanger_TM"/>
</dbReference>
<keyword evidence="5 11" id="KW-1133">Transmembrane helix</keyword>
<feature type="compositionally biased region" description="Low complexity" evidence="10">
    <location>
        <begin position="465"/>
        <end position="477"/>
    </location>
</feature>
<comment type="caution">
    <text evidence="13">The sequence shown here is derived from an EMBL/GenBank/DDBJ whole genome shotgun (WGS) entry which is preliminary data.</text>
</comment>
<keyword evidence="6" id="KW-0915">Sodium</keyword>
<feature type="transmembrane region" description="Helical" evidence="11">
    <location>
        <begin position="69"/>
        <end position="86"/>
    </location>
</feature>
<proteinExistence type="predicted"/>
<dbReference type="InterPro" id="IPR038770">
    <property type="entry name" value="Na+/solute_symporter_sf"/>
</dbReference>
<dbReference type="GO" id="GO:1902600">
    <property type="term" value="P:proton transmembrane transport"/>
    <property type="evidence" value="ECO:0007669"/>
    <property type="project" value="InterPro"/>
</dbReference>
<evidence type="ECO:0000256" key="6">
    <source>
        <dbReference type="ARBA" id="ARBA00023053"/>
    </source>
</evidence>
<dbReference type="GO" id="GO:0015297">
    <property type="term" value="F:antiporter activity"/>
    <property type="evidence" value="ECO:0007669"/>
    <property type="project" value="UniProtKB-KW"/>
</dbReference>
<keyword evidence="3" id="KW-0050">Antiport</keyword>
<evidence type="ECO:0000256" key="7">
    <source>
        <dbReference type="ARBA" id="ARBA00023065"/>
    </source>
</evidence>
<feature type="region of interest" description="Disordered" evidence="10">
    <location>
        <begin position="423"/>
        <end position="486"/>
    </location>
</feature>
<evidence type="ECO:0000256" key="11">
    <source>
        <dbReference type="SAM" id="Phobius"/>
    </source>
</evidence>
<reference evidence="13 14" key="1">
    <citation type="submission" date="2019-06" db="EMBL/GenBank/DDBJ databases">
        <title>Draft genome sequence of the filamentous fungus Phialemoniopsis curvata isolated from diesel fuel.</title>
        <authorList>
            <person name="Varaljay V.A."/>
            <person name="Lyon W.J."/>
            <person name="Crouch A.L."/>
            <person name="Drake C.E."/>
            <person name="Hollomon J.M."/>
            <person name="Nadeau L.J."/>
            <person name="Nunn H.S."/>
            <person name="Stevenson B.S."/>
            <person name="Bojanowski C.L."/>
            <person name="Crookes-Goodson W.J."/>
        </authorList>
    </citation>
    <scope>NUCLEOTIDE SEQUENCE [LARGE SCALE GENOMIC DNA]</scope>
    <source>
        <strain evidence="13 14">D216</strain>
    </source>
</reference>
<evidence type="ECO:0000313" key="14">
    <source>
        <dbReference type="Proteomes" id="UP000319257"/>
    </source>
</evidence>
<dbReference type="Pfam" id="PF00999">
    <property type="entry name" value="Na_H_Exchanger"/>
    <property type="match status" value="1"/>
</dbReference>
<feature type="region of interest" description="Disordered" evidence="10">
    <location>
        <begin position="291"/>
        <end position="311"/>
    </location>
</feature>
<evidence type="ECO:0000259" key="12">
    <source>
        <dbReference type="Pfam" id="PF00999"/>
    </source>
</evidence>
<evidence type="ECO:0000256" key="10">
    <source>
        <dbReference type="SAM" id="MobiDB-lite"/>
    </source>
</evidence>
<keyword evidence="2" id="KW-0813">Transport</keyword>
<accession>A0A507BGY6</accession>
<keyword evidence="14" id="KW-1185">Reference proteome</keyword>
<evidence type="ECO:0000256" key="8">
    <source>
        <dbReference type="ARBA" id="ARBA00023136"/>
    </source>
</evidence>
<dbReference type="EMBL" id="SKBQ01000001">
    <property type="protein sequence ID" value="TPX15800.1"/>
    <property type="molecule type" value="Genomic_DNA"/>
</dbReference>
<feature type="transmembrane region" description="Helical" evidence="11">
    <location>
        <begin position="200"/>
        <end position="218"/>
    </location>
</feature>
<evidence type="ECO:0000256" key="2">
    <source>
        <dbReference type="ARBA" id="ARBA00022448"/>
    </source>
</evidence>
<dbReference type="GO" id="GO:0016020">
    <property type="term" value="C:membrane"/>
    <property type="evidence" value="ECO:0007669"/>
    <property type="project" value="UniProtKB-SubCell"/>
</dbReference>
<dbReference type="PANTHER" id="PTHR43562:SF3">
    <property type="entry name" value="SODIUM ION_PROTON EXCHANGER (EUROFUNG)"/>
    <property type="match status" value="1"/>
</dbReference>
<feature type="domain" description="Cation/H+ exchanger transmembrane" evidence="12">
    <location>
        <begin position="44"/>
        <end position="284"/>
    </location>
</feature>
<protein>
    <recommendedName>
        <fullName evidence="12">Cation/H+ exchanger transmembrane domain-containing protein</fullName>
    </recommendedName>
</protein>
<keyword evidence="7" id="KW-0406">Ion transport</keyword>
<dbReference type="AlphaFoldDB" id="A0A507BGY6"/>